<feature type="transmembrane region" description="Helical" evidence="1">
    <location>
        <begin position="74"/>
        <end position="95"/>
    </location>
</feature>
<evidence type="ECO:0000313" key="3">
    <source>
        <dbReference type="Proteomes" id="UP000249873"/>
    </source>
</evidence>
<sequence>MEINEELVERFVQFHRGLLSKEEAQKLQEIIEANPKIAEVFEETGLLVSGFRSNEIYKEAKVLLSRKTRSNRILFIRMAAAAIILLVGLFSYLALSSSYFPDIFKVEDTLMGTDDNHVETKLSPQEYAYKEFINGQSFYESQDFKMAIQSYQNALQVDNLRTQYKEAIEWHLCTAYLRHNDIEAANTLYNELIGIPNPKFEVNLISKWKIAFQIFLKKYF</sequence>
<evidence type="ECO:0000313" key="2">
    <source>
        <dbReference type="EMBL" id="AWV97684.1"/>
    </source>
</evidence>
<dbReference type="InterPro" id="IPR011990">
    <property type="entry name" value="TPR-like_helical_dom_sf"/>
</dbReference>
<dbReference type="RefSeq" id="WP_111370786.1">
    <property type="nucleotide sequence ID" value="NZ_CP029480.1"/>
</dbReference>
<protein>
    <recommendedName>
        <fullName evidence="4">Tetratricopeptide repeat protein</fullName>
    </recommendedName>
</protein>
<dbReference type="SUPFAM" id="SSF48452">
    <property type="entry name" value="TPR-like"/>
    <property type="match status" value="1"/>
</dbReference>
<accession>A0A2Z4G964</accession>
<evidence type="ECO:0000256" key="1">
    <source>
        <dbReference type="SAM" id="Phobius"/>
    </source>
</evidence>
<reference evidence="2 3" key="1">
    <citation type="submission" date="2018-05" db="EMBL/GenBank/DDBJ databases">
        <title>Complete genome sequence of Arcticibacterium luteifluviistationis SM1504T, a cytophagaceae bacterium isolated from Arctic surface seawater.</title>
        <authorList>
            <person name="Li Y."/>
            <person name="Qin Q.-L."/>
        </authorList>
    </citation>
    <scope>NUCLEOTIDE SEQUENCE [LARGE SCALE GENOMIC DNA]</scope>
    <source>
        <strain evidence="2 3">SM1504</strain>
    </source>
</reference>
<keyword evidence="1" id="KW-1133">Transmembrane helix</keyword>
<keyword evidence="1" id="KW-0812">Transmembrane</keyword>
<organism evidence="2 3">
    <name type="scientific">Arcticibacterium luteifluviistationis</name>
    <dbReference type="NCBI Taxonomy" id="1784714"/>
    <lineage>
        <taxon>Bacteria</taxon>
        <taxon>Pseudomonadati</taxon>
        <taxon>Bacteroidota</taxon>
        <taxon>Cytophagia</taxon>
        <taxon>Cytophagales</taxon>
        <taxon>Leadbetterellaceae</taxon>
        <taxon>Arcticibacterium</taxon>
    </lineage>
</organism>
<keyword evidence="1" id="KW-0472">Membrane</keyword>
<gene>
    <name evidence="2" type="ORF">DJ013_05695</name>
</gene>
<dbReference type="Proteomes" id="UP000249873">
    <property type="component" value="Chromosome"/>
</dbReference>
<name>A0A2Z4G964_9BACT</name>
<keyword evidence="3" id="KW-1185">Reference proteome</keyword>
<dbReference type="EMBL" id="CP029480">
    <property type="protein sequence ID" value="AWV97684.1"/>
    <property type="molecule type" value="Genomic_DNA"/>
</dbReference>
<dbReference type="AlphaFoldDB" id="A0A2Z4G964"/>
<dbReference type="KEGG" id="als:DJ013_05695"/>
<evidence type="ECO:0008006" key="4">
    <source>
        <dbReference type="Google" id="ProtNLM"/>
    </source>
</evidence>
<proteinExistence type="predicted"/>